<dbReference type="OrthoDB" id="9796260at2"/>
<dbReference type="AlphaFoldDB" id="A0A4R6BHW4"/>
<sequence length="317" mass="35372">MSPKSKKVWTLLLVAVILIGLYILIQLNMNALGYVLPARLRKIAAIVLVGAAIGVSSLIFQTLTENHLLTPSVIGLDAVYLFLQTVIIFLFGAVSSLLMNTYVNFFLSVLLMIIFTLGLFKLVFRKNTSVYFILLFGLVMGTCFQSLSSFMHMVMNPDDFLMLQDKMFASFNTVNDKLLVLSALLIGILLLIIYRKSAELDVLSLGKIHSLNLGLDIDKLTRMMLLIIAVLVSISTALVGPITFLGIIVCNITYQFIRTYEHRLLIVSTILISVITLVIGQMMTQYIFDGTTEITIMINFVGGLYFIYLLFKEGAHD</sequence>
<evidence type="ECO:0000313" key="10">
    <source>
        <dbReference type="Proteomes" id="UP000295328"/>
    </source>
</evidence>
<feature type="transmembrane region" description="Helical" evidence="8">
    <location>
        <begin position="78"/>
        <end position="98"/>
    </location>
</feature>
<feature type="transmembrane region" description="Helical" evidence="8">
    <location>
        <begin position="176"/>
        <end position="194"/>
    </location>
</feature>
<evidence type="ECO:0000256" key="8">
    <source>
        <dbReference type="SAM" id="Phobius"/>
    </source>
</evidence>
<keyword evidence="6 8" id="KW-1133">Transmembrane helix</keyword>
<organism evidence="9 10">
    <name type="scientific">Macrococcus hajekii</name>
    <dbReference type="NCBI Taxonomy" id="198482"/>
    <lineage>
        <taxon>Bacteria</taxon>
        <taxon>Bacillati</taxon>
        <taxon>Bacillota</taxon>
        <taxon>Bacilli</taxon>
        <taxon>Bacillales</taxon>
        <taxon>Staphylococcaceae</taxon>
        <taxon>Macrococcus</taxon>
    </lineage>
</organism>
<evidence type="ECO:0000256" key="5">
    <source>
        <dbReference type="ARBA" id="ARBA00022692"/>
    </source>
</evidence>
<evidence type="ECO:0000313" key="9">
    <source>
        <dbReference type="EMBL" id="TDM01197.1"/>
    </source>
</evidence>
<dbReference type="EMBL" id="SCWE01000005">
    <property type="protein sequence ID" value="TDM01197.1"/>
    <property type="molecule type" value="Genomic_DNA"/>
</dbReference>
<feature type="transmembrane region" description="Helical" evidence="8">
    <location>
        <begin position="264"/>
        <end position="288"/>
    </location>
</feature>
<evidence type="ECO:0000256" key="7">
    <source>
        <dbReference type="ARBA" id="ARBA00023136"/>
    </source>
</evidence>
<feature type="transmembrane region" description="Helical" evidence="8">
    <location>
        <begin position="294"/>
        <end position="311"/>
    </location>
</feature>
<keyword evidence="5 8" id="KW-0812">Transmembrane</keyword>
<comment type="subcellular location">
    <subcellularLocation>
        <location evidence="1">Cell membrane</location>
        <topology evidence="1">Multi-pass membrane protein</topology>
    </subcellularLocation>
</comment>
<accession>A0A4R6BHW4</accession>
<keyword evidence="7 8" id="KW-0472">Membrane</keyword>
<dbReference type="Proteomes" id="UP000295328">
    <property type="component" value="Unassembled WGS sequence"/>
</dbReference>
<dbReference type="SUPFAM" id="SSF81345">
    <property type="entry name" value="ABC transporter involved in vitamin B12 uptake, BtuC"/>
    <property type="match status" value="1"/>
</dbReference>
<evidence type="ECO:0000256" key="6">
    <source>
        <dbReference type="ARBA" id="ARBA00022989"/>
    </source>
</evidence>
<dbReference type="PANTHER" id="PTHR30472">
    <property type="entry name" value="FERRIC ENTEROBACTIN TRANSPORT SYSTEM PERMEASE PROTEIN"/>
    <property type="match status" value="1"/>
</dbReference>
<evidence type="ECO:0000256" key="3">
    <source>
        <dbReference type="ARBA" id="ARBA00022448"/>
    </source>
</evidence>
<name>A0A4R6BHW4_9STAP</name>
<keyword evidence="3" id="KW-0813">Transport</keyword>
<comment type="caution">
    <text evidence="9">The sequence shown here is derived from an EMBL/GenBank/DDBJ whole genome shotgun (WGS) entry which is preliminary data.</text>
</comment>
<dbReference type="InterPro" id="IPR037294">
    <property type="entry name" value="ABC_BtuC-like"/>
</dbReference>
<dbReference type="CDD" id="cd06550">
    <property type="entry name" value="TM_ABC_iron-siderophores_like"/>
    <property type="match status" value="1"/>
</dbReference>
<protein>
    <submittedName>
        <fullName evidence="9">Iron ABC transporter permease</fullName>
    </submittedName>
</protein>
<feature type="transmembrane region" description="Helical" evidence="8">
    <location>
        <begin position="43"/>
        <end position="63"/>
    </location>
</feature>
<evidence type="ECO:0000256" key="4">
    <source>
        <dbReference type="ARBA" id="ARBA00022475"/>
    </source>
</evidence>
<proteinExistence type="inferred from homology"/>
<evidence type="ECO:0000256" key="1">
    <source>
        <dbReference type="ARBA" id="ARBA00004651"/>
    </source>
</evidence>
<gene>
    <name evidence="9" type="ORF">ERX37_09965</name>
</gene>
<comment type="similarity">
    <text evidence="2">Belongs to the binding-protein-dependent transport system permease family. FecCD subfamily.</text>
</comment>
<dbReference type="InterPro" id="IPR000522">
    <property type="entry name" value="ABC_transptr_permease_BtuC"/>
</dbReference>
<keyword evidence="10" id="KW-1185">Reference proteome</keyword>
<dbReference type="RefSeq" id="WP_133430535.1">
    <property type="nucleotide sequence ID" value="NZ_BMCC01000005.1"/>
</dbReference>
<reference evidence="9 10" key="1">
    <citation type="submission" date="2019-01" db="EMBL/GenBank/DDBJ databases">
        <title>Draft genome sequences of the type strains of six Macrococcus species.</title>
        <authorList>
            <person name="Mazhar S."/>
            <person name="Altermann E."/>
            <person name="Hill C."/>
            <person name="Mcauliffe O."/>
        </authorList>
    </citation>
    <scope>NUCLEOTIDE SEQUENCE [LARGE SCALE GENOMIC DNA]</scope>
    <source>
        <strain evidence="9 10">CCM4809</strain>
    </source>
</reference>
<feature type="transmembrane region" description="Helical" evidence="8">
    <location>
        <begin position="130"/>
        <end position="155"/>
    </location>
</feature>
<dbReference type="Gene3D" id="1.10.3470.10">
    <property type="entry name" value="ABC transporter involved in vitamin B12 uptake, BtuC"/>
    <property type="match status" value="1"/>
</dbReference>
<feature type="transmembrane region" description="Helical" evidence="8">
    <location>
        <begin position="223"/>
        <end position="252"/>
    </location>
</feature>
<dbReference type="GO" id="GO:0005886">
    <property type="term" value="C:plasma membrane"/>
    <property type="evidence" value="ECO:0007669"/>
    <property type="project" value="UniProtKB-SubCell"/>
</dbReference>
<feature type="transmembrane region" description="Helical" evidence="8">
    <location>
        <begin position="12"/>
        <end position="36"/>
    </location>
</feature>
<keyword evidence="4" id="KW-1003">Cell membrane</keyword>
<evidence type="ECO:0000256" key="2">
    <source>
        <dbReference type="ARBA" id="ARBA00007935"/>
    </source>
</evidence>
<dbReference type="PANTHER" id="PTHR30472:SF19">
    <property type="entry name" value="PETROBACTIN IMPORT SYSTEM PERMEASE PROTEIN YCLO"/>
    <property type="match status" value="1"/>
</dbReference>
<dbReference type="GO" id="GO:0033214">
    <property type="term" value="P:siderophore-iron import into cell"/>
    <property type="evidence" value="ECO:0007669"/>
    <property type="project" value="TreeGrafter"/>
</dbReference>
<dbReference type="GO" id="GO:0022857">
    <property type="term" value="F:transmembrane transporter activity"/>
    <property type="evidence" value="ECO:0007669"/>
    <property type="project" value="InterPro"/>
</dbReference>
<dbReference type="Pfam" id="PF01032">
    <property type="entry name" value="FecCD"/>
    <property type="match status" value="1"/>
</dbReference>
<feature type="transmembrane region" description="Helical" evidence="8">
    <location>
        <begin position="105"/>
        <end position="124"/>
    </location>
</feature>